<sequence length="89" mass="9185">MITNENQNNDHTKPGDGTIGENTDNSAIKKDNEPNVQDKPDEVRVPTVTPGNDSGDPGPSTDHPSSEGDAGSQDGDSSNKGKGPSGENL</sequence>
<evidence type="ECO:0000313" key="3">
    <source>
        <dbReference type="Proteomes" id="UP001139450"/>
    </source>
</evidence>
<evidence type="ECO:0000313" key="2">
    <source>
        <dbReference type="EMBL" id="MCJ8209835.1"/>
    </source>
</evidence>
<evidence type="ECO:0000256" key="1">
    <source>
        <dbReference type="SAM" id="MobiDB-lite"/>
    </source>
</evidence>
<dbReference type="Proteomes" id="UP001139450">
    <property type="component" value="Unassembled WGS sequence"/>
</dbReference>
<name>A0A9X2B9K5_9SPHI</name>
<gene>
    <name evidence="2" type="ORF">MUY27_08950</name>
</gene>
<proteinExistence type="predicted"/>
<protein>
    <submittedName>
        <fullName evidence="2">Uncharacterized protein</fullName>
    </submittedName>
</protein>
<dbReference type="RefSeq" id="WP_245129667.1">
    <property type="nucleotide sequence ID" value="NZ_JALJEJ010000003.1"/>
</dbReference>
<accession>A0A9X2B9K5</accession>
<keyword evidence="3" id="KW-1185">Reference proteome</keyword>
<dbReference type="EMBL" id="JALJEJ010000003">
    <property type="protein sequence ID" value="MCJ8209835.1"/>
    <property type="molecule type" value="Genomic_DNA"/>
</dbReference>
<dbReference type="AlphaFoldDB" id="A0A9X2B9K5"/>
<feature type="compositionally biased region" description="Basic and acidic residues" evidence="1">
    <location>
        <begin position="27"/>
        <end position="44"/>
    </location>
</feature>
<reference evidence="2" key="1">
    <citation type="submission" date="2022-04" db="EMBL/GenBank/DDBJ databases">
        <title>Mucilaginibacter sp. RS28 isolated from freshwater.</title>
        <authorList>
            <person name="Ko S.-R."/>
        </authorList>
    </citation>
    <scope>NUCLEOTIDE SEQUENCE</scope>
    <source>
        <strain evidence="2">RS28</strain>
    </source>
</reference>
<feature type="region of interest" description="Disordered" evidence="1">
    <location>
        <begin position="1"/>
        <end position="89"/>
    </location>
</feature>
<comment type="caution">
    <text evidence="2">The sequence shown here is derived from an EMBL/GenBank/DDBJ whole genome shotgun (WGS) entry which is preliminary data.</text>
</comment>
<organism evidence="2 3">
    <name type="scientific">Mucilaginibacter straminoryzae</name>
    <dbReference type="NCBI Taxonomy" id="2932774"/>
    <lineage>
        <taxon>Bacteria</taxon>
        <taxon>Pseudomonadati</taxon>
        <taxon>Bacteroidota</taxon>
        <taxon>Sphingobacteriia</taxon>
        <taxon>Sphingobacteriales</taxon>
        <taxon>Sphingobacteriaceae</taxon>
        <taxon>Mucilaginibacter</taxon>
    </lineage>
</organism>